<organism evidence="1 2">
    <name type="scientific">Niveispirillum cyanobacteriorum</name>
    <dbReference type="NCBI Taxonomy" id="1612173"/>
    <lineage>
        <taxon>Bacteria</taxon>
        <taxon>Pseudomonadati</taxon>
        <taxon>Pseudomonadota</taxon>
        <taxon>Alphaproteobacteria</taxon>
        <taxon>Rhodospirillales</taxon>
        <taxon>Azospirillaceae</taxon>
        <taxon>Niveispirillum</taxon>
    </lineage>
</organism>
<keyword evidence="2" id="KW-1185">Reference proteome</keyword>
<dbReference type="AlphaFoldDB" id="A0A2K9NDL3"/>
<dbReference type="Proteomes" id="UP000234752">
    <property type="component" value="Chromosome eg_1"/>
</dbReference>
<gene>
    <name evidence="1" type="ORF">C0V82_14110</name>
</gene>
<proteinExistence type="predicted"/>
<dbReference type="OrthoDB" id="7363862at2"/>
<dbReference type="KEGG" id="ncb:C0V82_14110"/>
<evidence type="ECO:0000313" key="2">
    <source>
        <dbReference type="Proteomes" id="UP000234752"/>
    </source>
</evidence>
<name>A0A2K9NDL3_9PROT</name>
<accession>A0A2K9NDL3</accession>
<dbReference type="EMBL" id="CP025611">
    <property type="protein sequence ID" value="AUN31240.1"/>
    <property type="molecule type" value="Genomic_DNA"/>
</dbReference>
<protein>
    <submittedName>
        <fullName evidence="1">Uncharacterized protein</fullName>
    </submittedName>
</protein>
<evidence type="ECO:0000313" key="1">
    <source>
        <dbReference type="EMBL" id="AUN31240.1"/>
    </source>
</evidence>
<dbReference type="RefSeq" id="WP_102112847.1">
    <property type="nucleotide sequence ID" value="NZ_BMGN01000005.1"/>
</dbReference>
<sequence length="167" mass="18054">MKIGVQVDSDDLRRAYAAAPEVVREHLAAGVMEALFLLQRETVERTPRAQSLLANSIQAEPLEMRGTVITGRYGTALAYAQPVEDGSRAHWAPLPPLLAWVKAKGLQPRKEGQTQEDIARAIQFKIAAHGTKGAKMFERALTENTAQVEQILNAAAARGVEAVAGMA</sequence>
<reference evidence="1 2" key="1">
    <citation type="submission" date="2017-12" db="EMBL/GenBank/DDBJ databases">
        <title>Genomes of bacteria within cyanobacterial aggregates.</title>
        <authorList>
            <person name="Cai H."/>
        </authorList>
    </citation>
    <scope>NUCLEOTIDE SEQUENCE [LARGE SCALE GENOMIC DNA]</scope>
    <source>
        <strain evidence="1 2">TH16</strain>
    </source>
</reference>